<reference evidence="3" key="1">
    <citation type="journal article" date="2019" name="Int. J. Syst. Evol. Microbiol.">
        <title>The Global Catalogue of Microorganisms (GCM) 10K type strain sequencing project: providing services to taxonomists for standard genome sequencing and annotation.</title>
        <authorList>
            <consortium name="The Broad Institute Genomics Platform"/>
            <consortium name="The Broad Institute Genome Sequencing Center for Infectious Disease"/>
            <person name="Wu L."/>
            <person name="Ma J."/>
        </authorList>
    </citation>
    <scope>NUCLEOTIDE SEQUENCE [LARGE SCALE GENOMIC DNA]</scope>
    <source>
        <strain evidence="3">CECT 7706</strain>
    </source>
</reference>
<dbReference type="RefSeq" id="WP_163386089.1">
    <property type="nucleotide sequence ID" value="NZ_JAUFQS010000009.1"/>
</dbReference>
<dbReference type="SUPFAM" id="SSF55909">
    <property type="entry name" value="Pentein"/>
    <property type="match status" value="1"/>
</dbReference>
<dbReference type="PANTHER" id="PTHR31377:SF0">
    <property type="entry name" value="AGMATINE DEIMINASE-RELATED"/>
    <property type="match status" value="1"/>
</dbReference>
<organism evidence="2 3">
    <name type="scientific">Cyclobacterium jeungdonense</name>
    <dbReference type="NCBI Taxonomy" id="708087"/>
    <lineage>
        <taxon>Bacteria</taxon>
        <taxon>Pseudomonadati</taxon>
        <taxon>Bacteroidota</taxon>
        <taxon>Cytophagia</taxon>
        <taxon>Cytophagales</taxon>
        <taxon>Cyclobacteriaceae</taxon>
        <taxon>Cyclobacterium</taxon>
    </lineage>
</organism>
<evidence type="ECO:0000256" key="1">
    <source>
        <dbReference type="ARBA" id="ARBA00022801"/>
    </source>
</evidence>
<proteinExistence type="predicted"/>
<keyword evidence="3" id="KW-1185">Reference proteome</keyword>
<protein>
    <submittedName>
        <fullName evidence="2">Agmatine deiminase family protein</fullName>
    </submittedName>
</protein>
<dbReference type="InterPro" id="IPR007466">
    <property type="entry name" value="Peptidyl-Arg-deiminase_porph"/>
</dbReference>
<dbReference type="Proteomes" id="UP001236663">
    <property type="component" value="Unassembled WGS sequence"/>
</dbReference>
<gene>
    <name evidence="2" type="ORF">QWZ15_10485</name>
</gene>
<comment type="caution">
    <text evidence="2">The sequence shown here is derived from an EMBL/GenBank/DDBJ whole genome shotgun (WGS) entry which is preliminary data.</text>
</comment>
<keyword evidence="1" id="KW-0378">Hydrolase</keyword>
<dbReference type="Pfam" id="PF04371">
    <property type="entry name" value="PAD_porph"/>
    <property type="match status" value="1"/>
</dbReference>
<accession>A0ABT8C9E4</accession>
<dbReference type="EMBL" id="JAUFQS010000009">
    <property type="protein sequence ID" value="MDN3688258.1"/>
    <property type="molecule type" value="Genomic_DNA"/>
</dbReference>
<name>A0ABT8C9E4_9BACT</name>
<evidence type="ECO:0000313" key="2">
    <source>
        <dbReference type="EMBL" id="MDN3688258.1"/>
    </source>
</evidence>
<dbReference type="Gene3D" id="3.75.10.10">
    <property type="entry name" value="L-arginine/glycine Amidinotransferase, Chain A"/>
    <property type="match status" value="1"/>
</dbReference>
<sequence>MVTGKETDTVYFSENLQDDKRFTKTCNTLIGLLEKHSIKYDLLKATKDIWCRDYMPIQIEKGKFLQFRYEPSYLKNELELQLNPKEVCRANNLDPQFSKINLDGGNVVNWSDRAIITDRIFDENPEYLNKNRLIGDIEKLLEVEIIVIPQIKSDMTGHADGMVRFVDKNTLLGNDREQEYKYWKDGINKVLKEKGIDYIDIPFLDHKEKTYPDHAIGCYVNYLEVHDLIILPIFETEKNKDQEVYNKFKEIFPDRKIETINCYEIGLHGGLLNCSTWTIKD</sequence>
<dbReference type="PANTHER" id="PTHR31377">
    <property type="entry name" value="AGMATINE DEIMINASE-RELATED"/>
    <property type="match status" value="1"/>
</dbReference>
<evidence type="ECO:0000313" key="3">
    <source>
        <dbReference type="Proteomes" id="UP001236663"/>
    </source>
</evidence>